<dbReference type="STRING" id="570519.SAMN04488116_3082"/>
<evidence type="ECO:0000256" key="1">
    <source>
        <dbReference type="SAM" id="Phobius"/>
    </source>
</evidence>
<evidence type="ECO:0000313" key="3">
    <source>
        <dbReference type="Proteomes" id="UP000184532"/>
    </source>
</evidence>
<accession>A0A1M5P6K2</accession>
<dbReference type="AlphaFoldDB" id="A0A1M5P6K2"/>
<reference evidence="3" key="1">
    <citation type="submission" date="2016-11" db="EMBL/GenBank/DDBJ databases">
        <authorList>
            <person name="Varghese N."/>
            <person name="Submissions S."/>
        </authorList>
    </citation>
    <scope>NUCLEOTIDE SEQUENCE [LARGE SCALE GENOMIC DNA]</scope>
    <source>
        <strain evidence="3">DSM 22638</strain>
    </source>
</reference>
<evidence type="ECO:0000313" key="2">
    <source>
        <dbReference type="EMBL" id="SHG97069.1"/>
    </source>
</evidence>
<sequence>MSVTAKLTKKDNIRMLNLILIVVVICLVTVGLVFLIDRFLPQKIKPVLVLVFGLLSIFLGYKIYQSINAPIEFKKVRKERFSQVIAKLKDIRDSQEAYKTVNGRFAKDFNSLIQFVDTGSYTITQQRDSSFMRFDKAYQIDLQKDTIIIDTLGFIKVKDSLFKNDDRYKSMMEVPYAQGGEKFEMKSDIIDKQGYKAPVFEAKIKKDVVLYDQPTDLRARENAHQSVEEVNGTEIKVGSLTDVSTNGNWPPIYDRKNQ</sequence>
<keyword evidence="1" id="KW-1133">Transmembrane helix</keyword>
<keyword evidence="1" id="KW-0812">Transmembrane</keyword>
<dbReference type="EMBL" id="FQWL01000006">
    <property type="protein sequence ID" value="SHG97069.1"/>
    <property type="molecule type" value="Genomic_DNA"/>
</dbReference>
<proteinExistence type="predicted"/>
<protein>
    <submittedName>
        <fullName evidence="2">Uncharacterized protein</fullName>
    </submittedName>
</protein>
<gene>
    <name evidence="2" type="ORF">SAMN04488116_3082</name>
</gene>
<keyword evidence="1" id="KW-0472">Membrane</keyword>
<organism evidence="2 3">
    <name type="scientific">Flagellimonas flava</name>
    <dbReference type="NCBI Taxonomy" id="570519"/>
    <lineage>
        <taxon>Bacteria</taxon>
        <taxon>Pseudomonadati</taxon>
        <taxon>Bacteroidota</taxon>
        <taxon>Flavobacteriia</taxon>
        <taxon>Flavobacteriales</taxon>
        <taxon>Flavobacteriaceae</taxon>
        <taxon>Flagellimonas</taxon>
    </lineage>
</organism>
<keyword evidence="3" id="KW-1185">Reference proteome</keyword>
<name>A0A1M5P6K2_9FLAO</name>
<feature type="transmembrane region" description="Helical" evidence="1">
    <location>
        <begin position="15"/>
        <end position="35"/>
    </location>
</feature>
<dbReference type="Proteomes" id="UP000184532">
    <property type="component" value="Unassembled WGS sequence"/>
</dbReference>
<feature type="transmembrane region" description="Helical" evidence="1">
    <location>
        <begin position="47"/>
        <end position="64"/>
    </location>
</feature>